<name>A0A0N0IV22_CHRID</name>
<dbReference type="PATRIC" id="fig|253.9.peg.1290"/>
<organism evidence="1 2">
    <name type="scientific">Chryseobacterium indologenes</name>
    <name type="common">Flavobacterium indologenes</name>
    <dbReference type="NCBI Taxonomy" id="253"/>
    <lineage>
        <taxon>Bacteria</taxon>
        <taxon>Pseudomonadati</taxon>
        <taxon>Bacteroidota</taxon>
        <taxon>Flavobacteriia</taxon>
        <taxon>Flavobacteriales</taxon>
        <taxon>Weeksellaceae</taxon>
        <taxon>Chryseobacterium group</taxon>
        <taxon>Chryseobacterium</taxon>
    </lineage>
</organism>
<reference evidence="1 2" key="1">
    <citation type="journal article" date="2015" name="Genom Data">
        <title>Draft genome sequence of a multidrug-resistant Chryseobacterium indologenes isolate from Malaysia.</title>
        <authorList>
            <person name="Yu C.Y."/>
            <person name="Ang G.Y."/>
            <person name="Cheng H.J."/>
            <person name="Cheong Y.M."/>
            <person name="Yin W.F."/>
            <person name="Chan K.G."/>
        </authorList>
    </citation>
    <scope>NUCLEOTIDE SEQUENCE [LARGE SCALE GENOMIC DNA]</scope>
    <source>
        <strain evidence="1 2">CI_885</strain>
    </source>
</reference>
<accession>A0A0N0IV22</accession>
<dbReference type="AlphaFoldDB" id="A0A0N0IV22"/>
<sequence length="61" mass="6670">MDSIINKESRKVPAKILISQVIVQLGLDTNTGNPFLTSFCICSSYGKFPRKFNLGEAGSSF</sequence>
<protein>
    <submittedName>
        <fullName evidence="1">Uncharacterized protein</fullName>
    </submittedName>
</protein>
<comment type="caution">
    <text evidence="1">The sequence shown here is derived from an EMBL/GenBank/DDBJ whole genome shotgun (WGS) entry which is preliminary data.</text>
</comment>
<evidence type="ECO:0000313" key="2">
    <source>
        <dbReference type="Proteomes" id="UP000037953"/>
    </source>
</evidence>
<dbReference type="EMBL" id="LJOD01000012">
    <property type="protein sequence ID" value="KPE50094.1"/>
    <property type="molecule type" value="Genomic_DNA"/>
</dbReference>
<evidence type="ECO:0000313" key="1">
    <source>
        <dbReference type="EMBL" id="KPE50094.1"/>
    </source>
</evidence>
<gene>
    <name evidence="1" type="ORF">AOB46_16775</name>
</gene>
<dbReference type="Proteomes" id="UP000037953">
    <property type="component" value="Unassembled WGS sequence"/>
</dbReference>
<reference evidence="2" key="2">
    <citation type="submission" date="2015-09" db="EMBL/GenBank/DDBJ databases">
        <title>Draft genome sequence of a multidrug-resistant Chryseobacterium indologenes isolate from Malaysia.</title>
        <authorList>
            <person name="Yu C.Y."/>
            <person name="Ang G.Y."/>
            <person name="Chan K.-G."/>
        </authorList>
    </citation>
    <scope>NUCLEOTIDE SEQUENCE [LARGE SCALE GENOMIC DNA]</scope>
    <source>
        <strain evidence="2">CI_885</strain>
    </source>
</reference>
<proteinExistence type="predicted"/>